<name>V4ATM4_LOTGI</name>
<feature type="domain" description="C-type lectin" evidence="2">
    <location>
        <begin position="131"/>
        <end position="240"/>
    </location>
</feature>
<dbReference type="Gene3D" id="3.10.100.10">
    <property type="entry name" value="Mannose-Binding Protein A, subunit A"/>
    <property type="match status" value="1"/>
</dbReference>
<dbReference type="Pfam" id="PF00059">
    <property type="entry name" value="Lectin_C"/>
    <property type="match status" value="1"/>
</dbReference>
<dbReference type="RefSeq" id="XP_009052215.1">
    <property type="nucleotide sequence ID" value="XM_009053967.1"/>
</dbReference>
<evidence type="ECO:0000259" key="3">
    <source>
        <dbReference type="PROSITE" id="PS50948"/>
    </source>
</evidence>
<dbReference type="InterPro" id="IPR051004">
    <property type="entry name" value="DC-SIGN_domain-containing"/>
</dbReference>
<sequence length="254" mass="28596">MSLLTTCGGCISLLRSLVLFQMILWIDSKPIDGDPVCLPSTFRRIEIYTKLLSGFANITTETSLTGCSEQCAGFSGCQSFGFNTINKTCYLYMDRVKISSSSTTEEGMVYYWLLRDTCPASYYKNPELSLCFLPFLSDKKPVLEAEKRCEQDGGHLIIIDSVEKEKFLAEFLTVDQKQVKSLVGGVELVASTEDWKWFNGANVTNWNVDQPDNYKGIEDCLQAVFKPKTKTTVFNDTPCEASKKHRFICEIPIV</sequence>
<dbReference type="PROSITE" id="PS50041">
    <property type="entry name" value="C_TYPE_LECTIN_2"/>
    <property type="match status" value="1"/>
</dbReference>
<dbReference type="HOGENOM" id="CLU_106885_0_0_1"/>
<organism evidence="4 5">
    <name type="scientific">Lottia gigantea</name>
    <name type="common">Giant owl limpet</name>
    <dbReference type="NCBI Taxonomy" id="225164"/>
    <lineage>
        <taxon>Eukaryota</taxon>
        <taxon>Metazoa</taxon>
        <taxon>Spiralia</taxon>
        <taxon>Lophotrochozoa</taxon>
        <taxon>Mollusca</taxon>
        <taxon>Gastropoda</taxon>
        <taxon>Patellogastropoda</taxon>
        <taxon>Lottioidea</taxon>
        <taxon>Lottiidae</taxon>
        <taxon>Lottia</taxon>
    </lineage>
</organism>
<dbReference type="SMART" id="SM00034">
    <property type="entry name" value="CLECT"/>
    <property type="match status" value="1"/>
</dbReference>
<dbReference type="InterPro" id="IPR003609">
    <property type="entry name" value="Pan_app"/>
</dbReference>
<proteinExistence type="predicted"/>
<dbReference type="Proteomes" id="UP000030746">
    <property type="component" value="Unassembled WGS sequence"/>
</dbReference>
<dbReference type="PANTHER" id="PTHR22802:SF456">
    <property type="entry name" value="FI01427P"/>
    <property type="match status" value="1"/>
</dbReference>
<dbReference type="SMART" id="SM00473">
    <property type="entry name" value="PAN_AP"/>
    <property type="match status" value="1"/>
</dbReference>
<dbReference type="CTD" id="20250996"/>
<evidence type="ECO:0000259" key="2">
    <source>
        <dbReference type="PROSITE" id="PS50041"/>
    </source>
</evidence>
<dbReference type="GeneID" id="20250996"/>
<dbReference type="OrthoDB" id="6039833at2759"/>
<evidence type="ECO:0000313" key="4">
    <source>
        <dbReference type="EMBL" id="ESO97101.1"/>
    </source>
</evidence>
<dbReference type="EMBL" id="KB201338">
    <property type="protein sequence ID" value="ESO97101.1"/>
    <property type="molecule type" value="Genomic_DNA"/>
</dbReference>
<dbReference type="AlphaFoldDB" id="V4ATM4"/>
<accession>V4ATM4</accession>
<evidence type="ECO:0008006" key="6">
    <source>
        <dbReference type="Google" id="ProtNLM"/>
    </source>
</evidence>
<protein>
    <recommendedName>
        <fullName evidence="6">C-type lectin domain-containing protein</fullName>
    </recommendedName>
</protein>
<dbReference type="SUPFAM" id="SSF56436">
    <property type="entry name" value="C-type lectin-like"/>
    <property type="match status" value="1"/>
</dbReference>
<keyword evidence="5" id="KW-1185">Reference proteome</keyword>
<keyword evidence="1" id="KW-0732">Signal</keyword>
<dbReference type="Gene3D" id="3.50.4.10">
    <property type="entry name" value="Hepatocyte Growth Factor"/>
    <property type="match status" value="1"/>
</dbReference>
<dbReference type="InterPro" id="IPR016187">
    <property type="entry name" value="CTDL_fold"/>
</dbReference>
<dbReference type="InterPro" id="IPR001304">
    <property type="entry name" value="C-type_lectin-like"/>
</dbReference>
<dbReference type="PROSITE" id="PS50948">
    <property type="entry name" value="PAN"/>
    <property type="match status" value="1"/>
</dbReference>
<feature type="signal peptide" evidence="1">
    <location>
        <begin position="1"/>
        <end position="28"/>
    </location>
</feature>
<evidence type="ECO:0000256" key="1">
    <source>
        <dbReference type="SAM" id="SignalP"/>
    </source>
</evidence>
<dbReference type="Pfam" id="PF00024">
    <property type="entry name" value="PAN_1"/>
    <property type="match status" value="1"/>
</dbReference>
<gene>
    <name evidence="4" type="ORF">LOTGIDRAFT_239204</name>
</gene>
<feature type="chain" id="PRO_5004716314" description="C-type lectin domain-containing protein" evidence="1">
    <location>
        <begin position="29"/>
        <end position="254"/>
    </location>
</feature>
<dbReference type="OMA" id="FWASENP"/>
<dbReference type="PANTHER" id="PTHR22802">
    <property type="entry name" value="C-TYPE LECTIN SUPERFAMILY MEMBER"/>
    <property type="match status" value="1"/>
</dbReference>
<evidence type="ECO:0000313" key="5">
    <source>
        <dbReference type="Proteomes" id="UP000030746"/>
    </source>
</evidence>
<reference evidence="4 5" key="1">
    <citation type="journal article" date="2013" name="Nature">
        <title>Insights into bilaterian evolution from three spiralian genomes.</title>
        <authorList>
            <person name="Simakov O."/>
            <person name="Marletaz F."/>
            <person name="Cho S.J."/>
            <person name="Edsinger-Gonzales E."/>
            <person name="Havlak P."/>
            <person name="Hellsten U."/>
            <person name="Kuo D.H."/>
            <person name="Larsson T."/>
            <person name="Lv J."/>
            <person name="Arendt D."/>
            <person name="Savage R."/>
            <person name="Osoegawa K."/>
            <person name="de Jong P."/>
            <person name="Grimwood J."/>
            <person name="Chapman J.A."/>
            <person name="Shapiro H."/>
            <person name="Aerts A."/>
            <person name="Otillar R.P."/>
            <person name="Terry A.Y."/>
            <person name="Boore J.L."/>
            <person name="Grigoriev I.V."/>
            <person name="Lindberg D.R."/>
            <person name="Seaver E.C."/>
            <person name="Weisblat D.A."/>
            <person name="Putnam N.H."/>
            <person name="Rokhsar D.S."/>
        </authorList>
    </citation>
    <scope>NUCLEOTIDE SEQUENCE [LARGE SCALE GENOMIC DNA]</scope>
</reference>
<dbReference type="InterPro" id="IPR016186">
    <property type="entry name" value="C-type_lectin-like/link_sf"/>
</dbReference>
<dbReference type="KEGG" id="lgi:LOTGIDRAFT_239204"/>
<feature type="domain" description="Apple" evidence="3">
    <location>
        <begin position="37"/>
        <end position="118"/>
    </location>
</feature>